<dbReference type="InterPro" id="IPR036259">
    <property type="entry name" value="MFS_trans_sf"/>
</dbReference>
<evidence type="ECO:0000256" key="2">
    <source>
        <dbReference type="ARBA" id="ARBA00022692"/>
    </source>
</evidence>
<organism evidence="7 8">
    <name type="scientific">Nocardioides zeae</name>
    <dbReference type="NCBI Taxonomy" id="1457234"/>
    <lineage>
        <taxon>Bacteria</taxon>
        <taxon>Bacillati</taxon>
        <taxon>Actinomycetota</taxon>
        <taxon>Actinomycetes</taxon>
        <taxon>Propionibacteriales</taxon>
        <taxon>Nocardioidaceae</taxon>
        <taxon>Nocardioides</taxon>
    </lineage>
</organism>
<evidence type="ECO:0000256" key="1">
    <source>
        <dbReference type="ARBA" id="ARBA00004651"/>
    </source>
</evidence>
<gene>
    <name evidence="7" type="ORF">G3T38_02225</name>
</gene>
<dbReference type="InterPro" id="IPR011701">
    <property type="entry name" value="MFS"/>
</dbReference>
<dbReference type="Pfam" id="PF07690">
    <property type="entry name" value="MFS_1"/>
    <property type="match status" value="1"/>
</dbReference>
<dbReference type="PANTHER" id="PTHR23501:SF154">
    <property type="entry name" value="MULTIDRUG-EFFLUX TRANSPORTER RV1634-RELATED"/>
    <property type="match status" value="1"/>
</dbReference>
<accession>A0A6P0HFL3</accession>
<feature type="transmembrane region" description="Helical" evidence="5">
    <location>
        <begin position="298"/>
        <end position="320"/>
    </location>
</feature>
<comment type="caution">
    <text evidence="7">The sequence shown here is derived from an EMBL/GenBank/DDBJ whole genome shotgun (WGS) entry which is preliminary data.</text>
</comment>
<dbReference type="AlphaFoldDB" id="A0A6P0HFL3"/>
<feature type="domain" description="Major facilitator superfamily (MFS) profile" evidence="6">
    <location>
        <begin position="21"/>
        <end position="448"/>
    </location>
</feature>
<dbReference type="EMBL" id="JAAGXA010000001">
    <property type="protein sequence ID" value="NEN77087.1"/>
    <property type="molecule type" value="Genomic_DNA"/>
</dbReference>
<keyword evidence="3 5" id="KW-1133">Transmembrane helix</keyword>
<evidence type="ECO:0000259" key="6">
    <source>
        <dbReference type="PROSITE" id="PS50850"/>
    </source>
</evidence>
<feature type="transmembrane region" description="Helical" evidence="5">
    <location>
        <begin position="360"/>
        <end position="383"/>
    </location>
</feature>
<dbReference type="PROSITE" id="PS50850">
    <property type="entry name" value="MFS"/>
    <property type="match status" value="1"/>
</dbReference>
<dbReference type="Proteomes" id="UP000468687">
    <property type="component" value="Unassembled WGS sequence"/>
</dbReference>
<sequence>MTLVDARPEPLSPWRRPYAAVTAGAFGLSFLFAFEALAVATVMPAVARELDGLALYPVAFAAPLAAAVVALVVAGPLADRHGPSPVLHGGLVVFAAGVVLAGVAWSMPVFLLGRLVHGAGGGVIGVALYVVVAEAYPAVLRPRVFAVLTAAWVLPAVVGPGIAAVVADTVGWRWVFLAVPVLAAGALALVRQADLSRPRRDDRPGPERRRVLLALGAALGVVAVSVGGQREAPGWPVLVAAGLALSVATGSRLLPRGAWTGGQGLPSVLGTRAVVGVTFHLAEVYLPLLLTLGRGLSLAGAGAVLTTGAVTWCLGAVLASRWGRLADEERRVRIGAALVVLGAGGAVLAGTPAVPLVLPVLGWAVAGLGIGMAYSTLSVLALATAADGEAGATSSALQLNDHLVISAVLALGGVAFAGFASGAPVLGATVLVAAAAAVGLLAQVPARRLQAP</sequence>
<feature type="transmembrane region" description="Helical" evidence="5">
    <location>
        <begin position="211"/>
        <end position="228"/>
    </location>
</feature>
<dbReference type="PANTHER" id="PTHR23501">
    <property type="entry name" value="MAJOR FACILITATOR SUPERFAMILY"/>
    <property type="match status" value="1"/>
</dbReference>
<dbReference type="GO" id="GO:0022857">
    <property type="term" value="F:transmembrane transporter activity"/>
    <property type="evidence" value="ECO:0007669"/>
    <property type="project" value="InterPro"/>
</dbReference>
<name>A0A6P0HFL3_9ACTN</name>
<evidence type="ECO:0000256" key="5">
    <source>
        <dbReference type="SAM" id="Phobius"/>
    </source>
</evidence>
<dbReference type="Gene3D" id="1.20.1250.20">
    <property type="entry name" value="MFS general substrate transporter like domains"/>
    <property type="match status" value="1"/>
</dbReference>
<feature type="transmembrane region" description="Helical" evidence="5">
    <location>
        <begin position="426"/>
        <end position="446"/>
    </location>
</feature>
<feature type="transmembrane region" description="Helical" evidence="5">
    <location>
        <begin position="144"/>
        <end position="166"/>
    </location>
</feature>
<evidence type="ECO:0000313" key="7">
    <source>
        <dbReference type="EMBL" id="NEN77087.1"/>
    </source>
</evidence>
<protein>
    <submittedName>
        <fullName evidence="7">MFS transporter</fullName>
    </submittedName>
</protein>
<comment type="subcellular location">
    <subcellularLocation>
        <location evidence="1">Cell membrane</location>
        <topology evidence="1">Multi-pass membrane protein</topology>
    </subcellularLocation>
</comment>
<evidence type="ECO:0000256" key="4">
    <source>
        <dbReference type="ARBA" id="ARBA00023136"/>
    </source>
</evidence>
<dbReference type="GO" id="GO:0005886">
    <property type="term" value="C:plasma membrane"/>
    <property type="evidence" value="ECO:0007669"/>
    <property type="project" value="UniProtKB-SubCell"/>
</dbReference>
<evidence type="ECO:0000313" key="8">
    <source>
        <dbReference type="Proteomes" id="UP000468687"/>
    </source>
</evidence>
<feature type="transmembrane region" description="Helical" evidence="5">
    <location>
        <begin position="21"/>
        <end position="47"/>
    </location>
</feature>
<evidence type="ECO:0000256" key="3">
    <source>
        <dbReference type="ARBA" id="ARBA00022989"/>
    </source>
</evidence>
<dbReference type="InterPro" id="IPR020846">
    <property type="entry name" value="MFS_dom"/>
</dbReference>
<feature type="transmembrane region" description="Helical" evidence="5">
    <location>
        <begin position="172"/>
        <end position="190"/>
    </location>
</feature>
<feature type="transmembrane region" description="Helical" evidence="5">
    <location>
        <begin position="86"/>
        <end position="105"/>
    </location>
</feature>
<proteinExistence type="predicted"/>
<keyword evidence="2 5" id="KW-0812">Transmembrane</keyword>
<feature type="transmembrane region" description="Helical" evidence="5">
    <location>
        <begin position="266"/>
        <end position="286"/>
    </location>
</feature>
<keyword evidence="4 5" id="KW-0472">Membrane</keyword>
<keyword evidence="8" id="KW-1185">Reference proteome</keyword>
<feature type="transmembrane region" description="Helical" evidence="5">
    <location>
        <begin position="403"/>
        <end position="420"/>
    </location>
</feature>
<reference evidence="7 8" key="1">
    <citation type="journal article" date="2014" name="Int. J. Syst. Evol. Microbiol.">
        <title>Nocardioides zeae sp. nov., isolated from the stem of Zea mays.</title>
        <authorList>
            <person name="Glaeser S.P."/>
            <person name="McInroy J.A."/>
            <person name="Busse H.J."/>
            <person name="Kampfer P."/>
        </authorList>
    </citation>
    <scope>NUCLEOTIDE SEQUENCE [LARGE SCALE GENOMIC DNA]</scope>
    <source>
        <strain evidence="7 8">JCM 30728</strain>
    </source>
</reference>
<feature type="transmembrane region" description="Helical" evidence="5">
    <location>
        <begin position="53"/>
        <end position="74"/>
    </location>
</feature>
<feature type="transmembrane region" description="Helical" evidence="5">
    <location>
        <begin position="234"/>
        <end position="254"/>
    </location>
</feature>
<feature type="transmembrane region" description="Helical" evidence="5">
    <location>
        <begin position="332"/>
        <end position="354"/>
    </location>
</feature>
<dbReference type="Gene3D" id="1.20.1720.10">
    <property type="entry name" value="Multidrug resistance protein D"/>
    <property type="match status" value="1"/>
</dbReference>
<dbReference type="SUPFAM" id="SSF103473">
    <property type="entry name" value="MFS general substrate transporter"/>
    <property type="match status" value="1"/>
</dbReference>
<feature type="transmembrane region" description="Helical" evidence="5">
    <location>
        <begin position="111"/>
        <end position="132"/>
    </location>
</feature>
<dbReference type="RefSeq" id="WP_163770415.1">
    <property type="nucleotide sequence ID" value="NZ_JAAGXA010000001.1"/>
</dbReference>